<keyword evidence="1" id="KW-1185">Reference proteome</keyword>
<protein>
    <submittedName>
        <fullName evidence="2 3">Uncharacterized protein</fullName>
    </submittedName>
</protein>
<dbReference type="RefSeq" id="XP_056690602.1">
    <property type="nucleotide sequence ID" value="XM_056834624.1"/>
</dbReference>
<dbReference type="RefSeq" id="XP_056690601.1">
    <property type="nucleotide sequence ID" value="XM_056834623.1"/>
</dbReference>
<dbReference type="InterPro" id="IPR029028">
    <property type="entry name" value="Alpha/beta_knot_MTases"/>
</dbReference>
<dbReference type="Gene3D" id="3.40.1280.10">
    <property type="match status" value="1"/>
</dbReference>
<dbReference type="GeneID" id="110805466"/>
<reference evidence="2 3" key="2">
    <citation type="submission" date="2025-05" db="UniProtKB">
        <authorList>
            <consortium name="RefSeq"/>
        </authorList>
    </citation>
    <scope>IDENTIFICATION</scope>
    <source>
        <tissue evidence="2 3">Leaf</tissue>
    </source>
</reference>
<dbReference type="RefSeq" id="XP_056690603.1">
    <property type="nucleotide sequence ID" value="XM_056834625.1"/>
</dbReference>
<dbReference type="SUPFAM" id="SSF75217">
    <property type="entry name" value="alpha/beta knot"/>
    <property type="match status" value="1"/>
</dbReference>
<gene>
    <name evidence="2 3 4" type="primary">LOC110805466</name>
</gene>
<accession>A0ABM3R4R2</accession>
<sequence>MENAFPAPTMENVILIIDKLPPISTRHGFQDNPLYAYTLESISAVYHMELKTIFESPFNMAGKIDSVYVNFENQGWFWIDPQGVDFFNNVTQRRLENMLTELFADGILINAVTNEASWRRVDIEQVFATFPANTHITGCLSGEAAQGSMTFMDYISSMQLGETYVFVFGGFIGGDTEMFITENVKVSNYSIYPYSSISAIVNQLELQFSGQ</sequence>
<evidence type="ECO:0000313" key="1">
    <source>
        <dbReference type="Proteomes" id="UP000813463"/>
    </source>
</evidence>
<evidence type="ECO:0000313" key="4">
    <source>
        <dbReference type="RefSeq" id="XP_056690603.1"/>
    </source>
</evidence>
<organism evidence="1 2">
    <name type="scientific">Spinacia oleracea</name>
    <name type="common">Spinach</name>
    <dbReference type="NCBI Taxonomy" id="3562"/>
    <lineage>
        <taxon>Eukaryota</taxon>
        <taxon>Viridiplantae</taxon>
        <taxon>Streptophyta</taxon>
        <taxon>Embryophyta</taxon>
        <taxon>Tracheophyta</taxon>
        <taxon>Spermatophyta</taxon>
        <taxon>Magnoliopsida</taxon>
        <taxon>eudicotyledons</taxon>
        <taxon>Gunneridae</taxon>
        <taxon>Pentapetalae</taxon>
        <taxon>Caryophyllales</taxon>
        <taxon>Chenopodiaceae</taxon>
        <taxon>Chenopodioideae</taxon>
        <taxon>Anserineae</taxon>
        <taxon>Spinacia</taxon>
    </lineage>
</organism>
<reference evidence="1" key="1">
    <citation type="journal article" date="2021" name="Nat. Commun.">
        <title>Genomic analyses provide insights into spinach domestication and the genetic basis of agronomic traits.</title>
        <authorList>
            <person name="Cai X."/>
            <person name="Sun X."/>
            <person name="Xu C."/>
            <person name="Sun H."/>
            <person name="Wang X."/>
            <person name="Ge C."/>
            <person name="Zhang Z."/>
            <person name="Wang Q."/>
            <person name="Fei Z."/>
            <person name="Jiao C."/>
            <person name="Wang Q."/>
        </authorList>
    </citation>
    <scope>NUCLEOTIDE SEQUENCE [LARGE SCALE GENOMIC DNA]</scope>
    <source>
        <strain evidence="1">cv. Varoflay</strain>
    </source>
</reference>
<dbReference type="InterPro" id="IPR029026">
    <property type="entry name" value="tRNA_m1G_MTases_N"/>
</dbReference>
<dbReference type="Proteomes" id="UP000813463">
    <property type="component" value="Chromosome 1"/>
</dbReference>
<name>A0ABM3R4R2_SPIOL</name>
<proteinExistence type="predicted"/>
<evidence type="ECO:0000313" key="3">
    <source>
        <dbReference type="RefSeq" id="XP_056690602.1"/>
    </source>
</evidence>
<evidence type="ECO:0000313" key="2">
    <source>
        <dbReference type="RefSeq" id="XP_056690601.1"/>
    </source>
</evidence>